<accession>A0A0F9KX54</accession>
<protein>
    <recommendedName>
        <fullName evidence="2">AAA+ ATPase domain-containing protein</fullName>
    </recommendedName>
</protein>
<comment type="caution">
    <text evidence="1">The sequence shown here is derived from an EMBL/GenBank/DDBJ whole genome shotgun (WGS) entry which is preliminary data.</text>
</comment>
<dbReference type="AlphaFoldDB" id="A0A0F9KX54"/>
<dbReference type="InterPro" id="IPR027417">
    <property type="entry name" value="P-loop_NTPase"/>
</dbReference>
<evidence type="ECO:0000313" key="1">
    <source>
        <dbReference type="EMBL" id="KKM79346.1"/>
    </source>
</evidence>
<dbReference type="Gene3D" id="3.40.50.300">
    <property type="entry name" value="P-loop containing nucleotide triphosphate hydrolases"/>
    <property type="match status" value="1"/>
</dbReference>
<evidence type="ECO:0008006" key="2">
    <source>
        <dbReference type="Google" id="ProtNLM"/>
    </source>
</evidence>
<dbReference type="SUPFAM" id="SSF52540">
    <property type="entry name" value="P-loop containing nucleoside triphosphate hydrolases"/>
    <property type="match status" value="1"/>
</dbReference>
<dbReference type="InterPro" id="IPR008868">
    <property type="entry name" value="TniB"/>
</dbReference>
<organism evidence="1">
    <name type="scientific">marine sediment metagenome</name>
    <dbReference type="NCBI Taxonomy" id="412755"/>
    <lineage>
        <taxon>unclassified sequences</taxon>
        <taxon>metagenomes</taxon>
        <taxon>ecological metagenomes</taxon>
    </lineage>
</organism>
<dbReference type="Pfam" id="PF05621">
    <property type="entry name" value="TniB"/>
    <property type="match status" value="1"/>
</dbReference>
<gene>
    <name evidence="1" type="ORF">LCGC14_1350800</name>
</gene>
<sequence length="311" mass="34495">MSAVQKFPHLDPAYQRYAGLSDEERIAWIKADRWIGFAQTGTALSRLDALLAYPPRDRMPCLLIYGDTGMGKTKIVRKFERNHPATFCQATGVTHYPVVVAQVPSEPIERDLYRELLASMGAPALSGGTLAREKDVCRSLLRTVGVRMIILDEVNGMLAGTYRQQRIFLNAIRFLANDLRAPLVCAGTDLARQALLTDAQLAERFEAFHLKPWKNDTAFAGLLKSLGHILPLREPSDLVSAKVRSRIFMLTSGVTARIFRLIETAAEEAVLSGKERIDLESFGDNLVLPLVSMTQASRRRAGRAMSQSAPQ</sequence>
<reference evidence="1" key="1">
    <citation type="journal article" date="2015" name="Nature">
        <title>Complex archaea that bridge the gap between prokaryotes and eukaryotes.</title>
        <authorList>
            <person name="Spang A."/>
            <person name="Saw J.H."/>
            <person name="Jorgensen S.L."/>
            <person name="Zaremba-Niedzwiedzka K."/>
            <person name="Martijn J."/>
            <person name="Lind A.E."/>
            <person name="van Eijk R."/>
            <person name="Schleper C."/>
            <person name="Guy L."/>
            <person name="Ettema T.J."/>
        </authorList>
    </citation>
    <scope>NUCLEOTIDE SEQUENCE</scope>
</reference>
<dbReference type="EMBL" id="LAZR01008347">
    <property type="protein sequence ID" value="KKM79346.1"/>
    <property type="molecule type" value="Genomic_DNA"/>
</dbReference>
<name>A0A0F9KX54_9ZZZZ</name>
<proteinExistence type="predicted"/>